<evidence type="ECO:0000256" key="1">
    <source>
        <dbReference type="ARBA" id="ARBA00003456"/>
    </source>
</evidence>
<evidence type="ECO:0000256" key="2">
    <source>
        <dbReference type="ARBA" id="ARBA00004170"/>
    </source>
</evidence>
<evidence type="ECO:0000256" key="4">
    <source>
        <dbReference type="ARBA" id="ARBA00022448"/>
    </source>
</evidence>
<gene>
    <name evidence="11" type="ORF">OF801_10265</name>
</gene>
<keyword evidence="4" id="KW-0813">Transport</keyword>
<evidence type="ECO:0000256" key="6">
    <source>
        <dbReference type="ARBA" id="ARBA00022781"/>
    </source>
</evidence>
<dbReference type="PRINTS" id="PR00126">
    <property type="entry name" value="ATPASEGAMMA"/>
</dbReference>
<keyword evidence="9" id="KW-0139">CF(1)</keyword>
<dbReference type="EMBL" id="CP109635">
    <property type="protein sequence ID" value="UYT10308.1"/>
    <property type="molecule type" value="Genomic_DNA"/>
</dbReference>
<comment type="similarity">
    <text evidence="3">Belongs to the ATPase gamma chain family.</text>
</comment>
<organism evidence="11 12">
    <name type="scientific">Lactococcus garvieae</name>
    <dbReference type="NCBI Taxonomy" id="1363"/>
    <lineage>
        <taxon>Bacteria</taxon>
        <taxon>Bacillati</taxon>
        <taxon>Bacillota</taxon>
        <taxon>Bacilli</taxon>
        <taxon>Lactobacillales</taxon>
        <taxon>Streptococcaceae</taxon>
        <taxon>Lactococcus</taxon>
    </lineage>
</organism>
<evidence type="ECO:0000256" key="8">
    <source>
        <dbReference type="ARBA" id="ARBA00023136"/>
    </source>
</evidence>
<dbReference type="CDD" id="cd12151">
    <property type="entry name" value="F1-ATPase_gamma"/>
    <property type="match status" value="1"/>
</dbReference>
<dbReference type="GO" id="GO:0045259">
    <property type="term" value="C:proton-transporting ATP synthase complex"/>
    <property type="evidence" value="ECO:0007669"/>
    <property type="project" value="UniProtKB-KW"/>
</dbReference>
<accession>A0AA46TVT6</accession>
<dbReference type="AlphaFoldDB" id="A0AA46TVT6"/>
<reference evidence="11" key="1">
    <citation type="submission" date="2022-10" db="EMBL/GenBank/DDBJ databases">
        <title>Genome assembly of Lactococcus garvieae isolates from cricket gut.</title>
        <authorList>
            <person name="Luecke A.R."/>
            <person name="Brown A.M.V."/>
            <person name="Wakeman C.A."/>
        </authorList>
    </citation>
    <scope>NUCLEOTIDE SEQUENCE</scope>
    <source>
        <strain evidence="11">Alexii-11_2</strain>
    </source>
</reference>
<dbReference type="PANTHER" id="PTHR11693:SF22">
    <property type="entry name" value="ATP SYNTHASE SUBUNIT GAMMA, MITOCHONDRIAL"/>
    <property type="match status" value="1"/>
</dbReference>
<dbReference type="Pfam" id="PF00231">
    <property type="entry name" value="ATP-synt"/>
    <property type="match status" value="1"/>
</dbReference>
<dbReference type="GO" id="GO:0046933">
    <property type="term" value="F:proton-transporting ATP synthase activity, rotational mechanism"/>
    <property type="evidence" value="ECO:0007669"/>
    <property type="project" value="InterPro"/>
</dbReference>
<evidence type="ECO:0000313" key="11">
    <source>
        <dbReference type="EMBL" id="UYT10308.1"/>
    </source>
</evidence>
<dbReference type="SUPFAM" id="SSF52943">
    <property type="entry name" value="ATP synthase (F1-ATPase), gamma subunit"/>
    <property type="match status" value="1"/>
</dbReference>
<dbReference type="Gene3D" id="1.10.287.80">
    <property type="entry name" value="ATP synthase, gamma subunit, helix hairpin domain"/>
    <property type="match status" value="1"/>
</dbReference>
<proteinExistence type="inferred from homology"/>
<evidence type="ECO:0000256" key="5">
    <source>
        <dbReference type="ARBA" id="ARBA00022475"/>
    </source>
</evidence>
<keyword evidence="8" id="KW-0472">Membrane</keyword>
<evidence type="ECO:0000313" key="12">
    <source>
        <dbReference type="Proteomes" id="UP001164042"/>
    </source>
</evidence>
<dbReference type="Proteomes" id="UP001164042">
    <property type="component" value="Chromosome"/>
</dbReference>
<dbReference type="RefSeq" id="WP_264308161.1">
    <property type="nucleotide sequence ID" value="NZ_CP109635.1"/>
</dbReference>
<dbReference type="PANTHER" id="PTHR11693">
    <property type="entry name" value="ATP SYNTHASE GAMMA CHAIN"/>
    <property type="match status" value="1"/>
</dbReference>
<evidence type="ECO:0000256" key="3">
    <source>
        <dbReference type="ARBA" id="ARBA00007681"/>
    </source>
</evidence>
<keyword evidence="5" id="KW-1003">Cell membrane</keyword>
<keyword evidence="10" id="KW-0066">ATP synthesis</keyword>
<evidence type="ECO:0000256" key="9">
    <source>
        <dbReference type="ARBA" id="ARBA00023196"/>
    </source>
</evidence>
<sequence>MYSKSVQTLKSTQKIVRVMELSALGNLKKVRKRAKDAQEYFEAVYLGMKQLEHLLDTFTEQLAPDGRTLNIVITSNKGFCGSYNKSIFEEIDKMQPDAFHDFVVVGKQGNQYLKNKKFNVIDFIDDEISQIDAAYISRFLTQYVPQILEKKYIAVNVIYTMYLSPVRFETRNTQVFPQIQNFYVNEEKLHDHHFLEYDEKDEYVIKNVIGNHLFAVLYSCLMLSYASEISLRRITMAEAKKNLDERIAELIYVEKKKMRAADISELIEIVSSSRTLKRGE</sequence>
<dbReference type="InterPro" id="IPR000131">
    <property type="entry name" value="ATP_synth_F1_gsu"/>
</dbReference>
<dbReference type="InterPro" id="IPR035968">
    <property type="entry name" value="ATP_synth_F1_ATPase_gsu"/>
</dbReference>
<comment type="function">
    <text evidence="1">Produces ATP from ADP in the presence of a proton gradient across the membrane. The gamma chain is believed to be important in regulating ATPase activity and the flow of protons through the CF(0) complex.</text>
</comment>
<keyword evidence="7" id="KW-0406">Ion transport</keyword>
<dbReference type="Gene3D" id="3.40.1380.10">
    <property type="match status" value="1"/>
</dbReference>
<name>A0AA46TVT6_9LACT</name>
<protein>
    <submittedName>
        <fullName evidence="11">F0F1 ATP synthase subunit gamma</fullName>
    </submittedName>
</protein>
<comment type="subcellular location">
    <subcellularLocation>
        <location evidence="2">Membrane</location>
        <topology evidence="2">Peripheral membrane protein</topology>
    </subcellularLocation>
</comment>
<keyword evidence="6" id="KW-0375">Hydrogen ion transport</keyword>
<evidence type="ECO:0000256" key="10">
    <source>
        <dbReference type="ARBA" id="ARBA00023310"/>
    </source>
</evidence>
<evidence type="ECO:0000256" key="7">
    <source>
        <dbReference type="ARBA" id="ARBA00023065"/>
    </source>
</evidence>